<evidence type="ECO:0000259" key="5">
    <source>
        <dbReference type="Pfam" id="PF03936"/>
    </source>
</evidence>
<dbReference type="GO" id="GO:0010333">
    <property type="term" value="F:terpene synthase activity"/>
    <property type="evidence" value="ECO:0007669"/>
    <property type="project" value="InterPro"/>
</dbReference>
<dbReference type="FunFam" id="1.50.10.130:FF:000001">
    <property type="entry name" value="Isoprene synthase, chloroplastic"/>
    <property type="match status" value="1"/>
</dbReference>
<dbReference type="InterPro" id="IPR034741">
    <property type="entry name" value="Terpene_cyclase-like_1_C"/>
</dbReference>
<sequence length="543" mass="62974">MTTETVRPLHDFPPSYWGDRFVTYTCDSKKIEDYTKQVEVLKKEVRKMLIDDSITLSQKMNLINEVLRLGVGYYFETEIKEGLQQLYSEVNDFDDLYTASLHFRLLRQHGYNASCDVFKKFKDDNGSFTSSLVTDIPGMLSLYEATHLRTYGEDILEEALAFTTDHLKSIVATQSSHPLKKQVEYALKQPYHKGTPRLEAKNYISFSEEHEERNETLLKLAKLDFIVMRSIYLKELSDVTVWWRNLSSELPYVRDRVTEIYFWLLGMNFEPRYSVARIISMKVGCFISILDDTYDAYGTVEELQLLTDAIERLIACSTFFPHLLEHLKTTYYIFLNSFGFQEIEDECTKEGRSYRIPYAKGAMKDLVKAYLTEAKWCNQSYVPTIEEYLRVASVTGATTILTNASILGMGDNFTKEAFDWVSSEPLMINAANRLFRVTDDIRGHKYDQQRMHVASAVECYVEEYGVSEAEAYQELTKMTETAWKDLNQELILSPAGPPMHVLERVLNCIRIVEVIYKNIHGYTHAEIEFKDHIHLLLIDPINI</sequence>
<dbReference type="InterPro" id="IPR005630">
    <property type="entry name" value="Terpene_synthase_metal-bd"/>
</dbReference>
<gene>
    <name evidence="6" type="ORF">GIB67_014610</name>
</gene>
<name>A0A7J7NVF6_9MAGN</name>
<comment type="caution">
    <text evidence="6">The sequence shown here is derived from an EMBL/GenBank/DDBJ whole genome shotgun (WGS) entry which is preliminary data.</text>
</comment>
<dbReference type="SFLD" id="SFLDG01019">
    <property type="entry name" value="Terpene_Cyclase_Like_1_C_Termi"/>
    <property type="match status" value="1"/>
</dbReference>
<dbReference type="OrthoDB" id="1877784at2759"/>
<evidence type="ECO:0000256" key="3">
    <source>
        <dbReference type="ARBA" id="ARBA00023239"/>
    </source>
</evidence>
<dbReference type="AlphaFoldDB" id="A0A7J7NVF6"/>
<dbReference type="EMBL" id="JACGCM010000544">
    <property type="protein sequence ID" value="KAF6171030.1"/>
    <property type="molecule type" value="Genomic_DNA"/>
</dbReference>
<keyword evidence="2" id="KW-0460">Magnesium</keyword>
<reference evidence="6 7" key="1">
    <citation type="journal article" date="2020" name="IScience">
        <title>Genome Sequencing of the Endangered Kingdonia uniflora (Circaeasteraceae, Ranunculales) Reveals Potential Mechanisms of Evolutionary Specialization.</title>
        <authorList>
            <person name="Sun Y."/>
            <person name="Deng T."/>
            <person name="Zhang A."/>
            <person name="Moore M.J."/>
            <person name="Landis J.B."/>
            <person name="Lin N."/>
            <person name="Zhang H."/>
            <person name="Zhang X."/>
            <person name="Huang J."/>
            <person name="Zhang X."/>
            <person name="Sun H."/>
            <person name="Wang H."/>
        </authorList>
    </citation>
    <scope>NUCLEOTIDE SEQUENCE [LARGE SCALE GENOMIC DNA]</scope>
    <source>
        <strain evidence="6">TB1705</strain>
        <tissue evidence="6">Leaf</tissue>
    </source>
</reference>
<dbReference type="Proteomes" id="UP000541444">
    <property type="component" value="Unassembled WGS sequence"/>
</dbReference>
<dbReference type="InterPro" id="IPR050148">
    <property type="entry name" value="Terpene_synthase-like"/>
</dbReference>
<proteinExistence type="predicted"/>
<dbReference type="GO" id="GO:0000287">
    <property type="term" value="F:magnesium ion binding"/>
    <property type="evidence" value="ECO:0007669"/>
    <property type="project" value="InterPro"/>
</dbReference>
<dbReference type="PANTHER" id="PTHR31225">
    <property type="entry name" value="OS04G0344100 PROTEIN-RELATED"/>
    <property type="match status" value="1"/>
</dbReference>
<dbReference type="InterPro" id="IPR001906">
    <property type="entry name" value="Terpene_synth_N"/>
</dbReference>
<dbReference type="SFLD" id="SFLDS00005">
    <property type="entry name" value="Isoprenoid_Synthase_Type_I"/>
    <property type="match status" value="1"/>
</dbReference>
<organism evidence="6 7">
    <name type="scientific">Kingdonia uniflora</name>
    <dbReference type="NCBI Taxonomy" id="39325"/>
    <lineage>
        <taxon>Eukaryota</taxon>
        <taxon>Viridiplantae</taxon>
        <taxon>Streptophyta</taxon>
        <taxon>Embryophyta</taxon>
        <taxon>Tracheophyta</taxon>
        <taxon>Spermatophyta</taxon>
        <taxon>Magnoliopsida</taxon>
        <taxon>Ranunculales</taxon>
        <taxon>Circaeasteraceae</taxon>
        <taxon>Kingdonia</taxon>
    </lineage>
</organism>
<dbReference type="SUPFAM" id="SSF48239">
    <property type="entry name" value="Terpenoid cyclases/Protein prenyltransferases"/>
    <property type="match status" value="1"/>
</dbReference>
<evidence type="ECO:0000256" key="2">
    <source>
        <dbReference type="ARBA" id="ARBA00022842"/>
    </source>
</evidence>
<keyword evidence="1" id="KW-0479">Metal-binding</keyword>
<dbReference type="InterPro" id="IPR044814">
    <property type="entry name" value="Terpene_cyclase_plant_C1"/>
</dbReference>
<feature type="domain" description="Terpene synthase metal-binding" evidence="5">
    <location>
        <begin position="245"/>
        <end position="485"/>
    </location>
</feature>
<accession>A0A7J7NVF6</accession>
<dbReference type="CDD" id="cd00684">
    <property type="entry name" value="Terpene_cyclase_plant_C1"/>
    <property type="match status" value="1"/>
</dbReference>
<evidence type="ECO:0000256" key="1">
    <source>
        <dbReference type="ARBA" id="ARBA00022723"/>
    </source>
</evidence>
<dbReference type="Pfam" id="PF03936">
    <property type="entry name" value="Terpene_synth_C"/>
    <property type="match status" value="1"/>
</dbReference>
<dbReference type="Pfam" id="PF01397">
    <property type="entry name" value="Terpene_synth"/>
    <property type="match status" value="1"/>
</dbReference>
<dbReference type="InterPro" id="IPR008949">
    <property type="entry name" value="Isoprenoid_synthase_dom_sf"/>
</dbReference>
<dbReference type="SUPFAM" id="SSF48576">
    <property type="entry name" value="Terpenoid synthases"/>
    <property type="match status" value="1"/>
</dbReference>
<dbReference type="InterPro" id="IPR008930">
    <property type="entry name" value="Terpenoid_cyclase/PrenylTrfase"/>
</dbReference>
<dbReference type="InterPro" id="IPR036965">
    <property type="entry name" value="Terpene_synth_N_sf"/>
</dbReference>
<feature type="domain" description="Terpene synthase N-terminal" evidence="4">
    <location>
        <begin position="17"/>
        <end position="187"/>
    </location>
</feature>
<dbReference type="FunFam" id="1.10.600.10:FF:000007">
    <property type="entry name" value="Isoprene synthase, chloroplastic"/>
    <property type="match status" value="1"/>
</dbReference>
<dbReference type="PANTHER" id="PTHR31225:SF93">
    <property type="entry name" value="ALPHA-HUMULENE_(-)-(E)-BETA-CARYOPHYLLENE SYNTHASE"/>
    <property type="match status" value="1"/>
</dbReference>
<keyword evidence="3" id="KW-0456">Lyase</keyword>
<dbReference type="GO" id="GO:0016102">
    <property type="term" value="P:diterpenoid biosynthetic process"/>
    <property type="evidence" value="ECO:0007669"/>
    <property type="project" value="InterPro"/>
</dbReference>
<dbReference type="Gene3D" id="1.50.10.130">
    <property type="entry name" value="Terpene synthase, N-terminal domain"/>
    <property type="match status" value="1"/>
</dbReference>
<dbReference type="Gene3D" id="1.10.600.10">
    <property type="entry name" value="Farnesyl Diphosphate Synthase"/>
    <property type="match status" value="1"/>
</dbReference>
<protein>
    <submittedName>
        <fullName evidence="6">Uncharacterized protein</fullName>
    </submittedName>
</protein>
<evidence type="ECO:0000259" key="4">
    <source>
        <dbReference type="Pfam" id="PF01397"/>
    </source>
</evidence>
<evidence type="ECO:0000313" key="6">
    <source>
        <dbReference type="EMBL" id="KAF6171030.1"/>
    </source>
</evidence>
<keyword evidence="7" id="KW-1185">Reference proteome</keyword>
<evidence type="ECO:0000313" key="7">
    <source>
        <dbReference type="Proteomes" id="UP000541444"/>
    </source>
</evidence>